<keyword evidence="6 7" id="KW-0472">Membrane</keyword>
<accession>A0A2S5KIG4</accession>
<dbReference type="OrthoDB" id="9808671at2"/>
<dbReference type="PANTHER" id="PTHR30213:SF0">
    <property type="entry name" value="UPF0761 MEMBRANE PROTEIN YIHY"/>
    <property type="match status" value="1"/>
</dbReference>
<feature type="transmembrane region" description="Helical" evidence="7">
    <location>
        <begin position="138"/>
        <end position="162"/>
    </location>
</feature>
<evidence type="ECO:0000256" key="7">
    <source>
        <dbReference type="HAMAP-Rule" id="MF_00672"/>
    </source>
</evidence>
<keyword evidence="5 7" id="KW-1133">Transmembrane helix</keyword>
<comment type="similarity">
    <text evidence="7">Belongs to the UPF0761 family.</text>
</comment>
<dbReference type="AlphaFoldDB" id="A0A2S5KIG4"/>
<dbReference type="PANTHER" id="PTHR30213">
    <property type="entry name" value="INNER MEMBRANE PROTEIN YHJD"/>
    <property type="match status" value="1"/>
</dbReference>
<proteinExistence type="inferred from homology"/>
<feature type="transmembrane region" description="Helical" evidence="7">
    <location>
        <begin position="238"/>
        <end position="267"/>
    </location>
</feature>
<evidence type="ECO:0000256" key="2">
    <source>
        <dbReference type="ARBA" id="ARBA00022475"/>
    </source>
</evidence>
<dbReference type="InterPro" id="IPR023679">
    <property type="entry name" value="UPF0761_bac"/>
</dbReference>
<dbReference type="EMBL" id="PRLP01000167">
    <property type="protein sequence ID" value="PPC74156.1"/>
    <property type="molecule type" value="Genomic_DNA"/>
</dbReference>
<gene>
    <name evidence="8" type="ORF">C4K68_27510</name>
</gene>
<feature type="transmembrane region" description="Helical" evidence="7">
    <location>
        <begin position="174"/>
        <end position="196"/>
    </location>
</feature>
<dbReference type="Pfam" id="PF03631">
    <property type="entry name" value="Virul_fac_BrkB"/>
    <property type="match status" value="1"/>
</dbReference>
<dbReference type="Gene3D" id="1.10.10.10">
    <property type="entry name" value="Winged helix-like DNA-binding domain superfamily/Winged helix DNA-binding domain"/>
    <property type="match status" value="1"/>
</dbReference>
<evidence type="ECO:0000256" key="6">
    <source>
        <dbReference type="ARBA" id="ARBA00023136"/>
    </source>
</evidence>
<organism evidence="8 9">
    <name type="scientific">Proteobacteria bacterium 228</name>
    <dbReference type="NCBI Taxonomy" id="2083153"/>
    <lineage>
        <taxon>Bacteria</taxon>
        <taxon>Pseudomonadati</taxon>
        <taxon>Pseudomonadota</taxon>
    </lineage>
</organism>
<protein>
    <recommendedName>
        <fullName evidence="7">UPF0761 membrane protein C4K68_27510</fullName>
    </recommendedName>
</protein>
<dbReference type="InterPro" id="IPR036388">
    <property type="entry name" value="WH-like_DNA-bd_sf"/>
</dbReference>
<keyword evidence="3" id="KW-0997">Cell inner membrane</keyword>
<name>A0A2S5KIG4_9PROT</name>
<comment type="caution">
    <text evidence="8">The sequence shown here is derived from an EMBL/GenBank/DDBJ whole genome shotgun (WGS) entry which is preliminary data.</text>
</comment>
<evidence type="ECO:0000256" key="4">
    <source>
        <dbReference type="ARBA" id="ARBA00022692"/>
    </source>
</evidence>
<evidence type="ECO:0000256" key="3">
    <source>
        <dbReference type="ARBA" id="ARBA00022519"/>
    </source>
</evidence>
<evidence type="ECO:0000256" key="1">
    <source>
        <dbReference type="ARBA" id="ARBA00004651"/>
    </source>
</evidence>
<feature type="transmembrane region" description="Helical" evidence="7">
    <location>
        <begin position="208"/>
        <end position="226"/>
    </location>
</feature>
<dbReference type="NCBIfam" id="TIGR00765">
    <property type="entry name" value="yihY_not_rbn"/>
    <property type="match status" value="1"/>
</dbReference>
<evidence type="ECO:0000256" key="5">
    <source>
        <dbReference type="ARBA" id="ARBA00022989"/>
    </source>
</evidence>
<sequence length="426" mass="47718">MRQIPTAPKWRLYWHFVRYVLQRFSDGQGFLNVSALTYTTLFAVVPVTMVIYSMLSVLPAFQGVTLQLQDFVFSHFLPSSSRAVQQYLAGFTEQARKLTAVGVAFLVVTAYLMLRTIEQAFNRIWGVNKSRSGLSSFLLYWAVLSLGPLLLGAAFVISSYLATLPLLSDVGLVGGSRILLVLPMVLSILAFTMLYWAVPNCPVPIRHAFYGGLLAAVLFNGAKAGFTLYVTRFPSYQLIYGAFAAIPLFLFWIYISWFVIILGAFWVRAVATFGHREPHAPGDMTYYAFALLNVLWQRQRVGKVSAEAEIQSGLAMSSEQLEQLLSALRKAMIVTRHETGGWLLLRDIHELTIFEVVRCMPHMPQPCELGRDLPQWGVLLREQLLHVEGYSEQALSMSVSELLNIADKHISQDMNGTSESGKRNSS</sequence>
<dbReference type="Proteomes" id="UP000238196">
    <property type="component" value="Unassembled WGS sequence"/>
</dbReference>
<dbReference type="HAMAP" id="MF_00672">
    <property type="entry name" value="UPF0761"/>
    <property type="match status" value="1"/>
</dbReference>
<evidence type="ECO:0000313" key="8">
    <source>
        <dbReference type="EMBL" id="PPC74156.1"/>
    </source>
</evidence>
<evidence type="ECO:0000313" key="9">
    <source>
        <dbReference type="Proteomes" id="UP000238196"/>
    </source>
</evidence>
<comment type="subcellular location">
    <subcellularLocation>
        <location evidence="1 7">Cell membrane</location>
        <topology evidence="1 7">Multi-pass membrane protein</topology>
    </subcellularLocation>
</comment>
<feature type="transmembrane region" description="Helical" evidence="7">
    <location>
        <begin position="30"/>
        <end position="55"/>
    </location>
</feature>
<dbReference type="InterPro" id="IPR017039">
    <property type="entry name" value="Virul_fac_BrkB"/>
</dbReference>
<feature type="transmembrane region" description="Helical" evidence="7">
    <location>
        <begin position="98"/>
        <end position="117"/>
    </location>
</feature>
<reference evidence="8 9" key="1">
    <citation type="submission" date="2018-02" db="EMBL/GenBank/DDBJ databases">
        <title>novel marine gammaproteobacteria from coastal saline agro ecosystem.</title>
        <authorList>
            <person name="Krishnan R."/>
            <person name="Ramesh Kumar N."/>
        </authorList>
    </citation>
    <scope>NUCLEOTIDE SEQUENCE [LARGE SCALE GENOMIC DNA]</scope>
    <source>
        <strain evidence="8 9">228</strain>
    </source>
</reference>
<dbReference type="GO" id="GO:0005886">
    <property type="term" value="C:plasma membrane"/>
    <property type="evidence" value="ECO:0007669"/>
    <property type="project" value="UniProtKB-SubCell"/>
</dbReference>
<keyword evidence="4 7" id="KW-0812">Transmembrane</keyword>
<keyword evidence="2 7" id="KW-1003">Cell membrane</keyword>